<dbReference type="Gene3D" id="3.20.20.70">
    <property type="entry name" value="Aldolase class I"/>
    <property type="match status" value="1"/>
</dbReference>
<proteinExistence type="predicted"/>
<dbReference type="GO" id="GO:0051539">
    <property type="term" value="F:4 iron, 4 sulfur cluster binding"/>
    <property type="evidence" value="ECO:0007669"/>
    <property type="project" value="UniProtKB-KW"/>
</dbReference>
<dbReference type="AlphaFoldDB" id="X0WAJ0"/>
<dbReference type="InterPro" id="IPR003739">
    <property type="entry name" value="Lys_aminomutase/Glu_NH3_mut"/>
</dbReference>
<dbReference type="PANTHER" id="PTHR30538:SF0">
    <property type="entry name" value="L-LYSINE 2,3-AMINOMUTASE AQ_1632-RELATED"/>
    <property type="match status" value="1"/>
</dbReference>
<sequence length="231" mass="26480">DVLDLFRRITRAGIHLAFMAHVNHPRELSTAAVEEAIARIRETGAEVRTQSPLLRNINDRPEVWSEMWQRQVELGCIPYYMFVARDTGAQHYFSVPLVRSWEIFRDAYQRVSGLARTVRGPSMSADPGKVEILGVTKVAGKKVIALRMLQGRNSDWVMRPFFAEYDEKATWLSDLRPAFGDKRFFFEEELEERYCAPNAGWHGRYVNGGRAAVTLAALTAGAWYARKRWLS</sequence>
<dbReference type="InterPro" id="IPR013785">
    <property type="entry name" value="Aldolase_TIM"/>
</dbReference>
<evidence type="ECO:0000256" key="1">
    <source>
        <dbReference type="ARBA" id="ARBA00022485"/>
    </source>
</evidence>
<dbReference type="EMBL" id="BARS01033692">
    <property type="protein sequence ID" value="GAG27665.1"/>
    <property type="molecule type" value="Genomic_DNA"/>
</dbReference>
<evidence type="ECO:0008006" key="3">
    <source>
        <dbReference type="Google" id="ProtNLM"/>
    </source>
</evidence>
<reference evidence="2" key="1">
    <citation type="journal article" date="2014" name="Front. Microbiol.">
        <title>High frequency of phylogenetically diverse reductive dehalogenase-homologous genes in deep subseafloor sedimentary metagenomes.</title>
        <authorList>
            <person name="Kawai M."/>
            <person name="Futagami T."/>
            <person name="Toyoda A."/>
            <person name="Takaki Y."/>
            <person name="Nishi S."/>
            <person name="Hori S."/>
            <person name="Arai W."/>
            <person name="Tsubouchi T."/>
            <person name="Morono Y."/>
            <person name="Uchiyama I."/>
            <person name="Ito T."/>
            <person name="Fujiyama A."/>
            <person name="Inagaki F."/>
            <person name="Takami H."/>
        </authorList>
    </citation>
    <scope>NUCLEOTIDE SEQUENCE</scope>
    <source>
        <strain evidence="2">Expedition CK06-06</strain>
    </source>
</reference>
<feature type="non-terminal residue" evidence="2">
    <location>
        <position position="1"/>
    </location>
</feature>
<dbReference type="SUPFAM" id="SSF102114">
    <property type="entry name" value="Radical SAM enzymes"/>
    <property type="match status" value="1"/>
</dbReference>
<keyword evidence="1" id="KW-0004">4Fe-4S</keyword>
<keyword evidence="1" id="KW-0479">Metal-binding</keyword>
<dbReference type="InterPro" id="IPR058240">
    <property type="entry name" value="rSAM_sf"/>
</dbReference>
<protein>
    <recommendedName>
        <fullName evidence="3">Lysine 2,3-aminomutase</fullName>
    </recommendedName>
</protein>
<accession>X0WAJ0</accession>
<evidence type="ECO:0000313" key="2">
    <source>
        <dbReference type="EMBL" id="GAG27665.1"/>
    </source>
</evidence>
<organism evidence="2">
    <name type="scientific">marine sediment metagenome</name>
    <dbReference type="NCBI Taxonomy" id="412755"/>
    <lineage>
        <taxon>unclassified sequences</taxon>
        <taxon>metagenomes</taxon>
        <taxon>ecological metagenomes</taxon>
    </lineage>
</organism>
<keyword evidence="1" id="KW-0408">Iron</keyword>
<comment type="caution">
    <text evidence="2">The sequence shown here is derived from an EMBL/GenBank/DDBJ whole genome shotgun (WGS) entry which is preliminary data.</text>
</comment>
<dbReference type="PANTHER" id="PTHR30538">
    <property type="entry name" value="LYSINE 2,3-AMINOMUTASE-RELATED"/>
    <property type="match status" value="1"/>
</dbReference>
<gene>
    <name evidence="2" type="ORF">S01H1_52141</name>
</gene>
<name>X0WAJ0_9ZZZZ</name>
<keyword evidence="1" id="KW-0411">Iron-sulfur</keyword>